<evidence type="ECO:0000313" key="2">
    <source>
        <dbReference type="EMBL" id="KDN84367.1"/>
    </source>
</evidence>
<sequence>MSTPTTPTEPDPTTPPPPAATAGQNNGGTGSVDNGPYPSMAPPPSNGATEDPYAQH</sequence>
<gene>
    <name evidence="2" type="ORF">KCH_41580</name>
</gene>
<reference evidence="2 3" key="1">
    <citation type="submission" date="2014-05" db="EMBL/GenBank/DDBJ databases">
        <title>Draft Genome Sequence of Kitasatospora cheerisanensis KCTC 2395.</title>
        <authorList>
            <person name="Nam D.H."/>
        </authorList>
    </citation>
    <scope>NUCLEOTIDE SEQUENCE [LARGE SCALE GENOMIC DNA]</scope>
    <source>
        <strain evidence="2 3">KCTC 2395</strain>
    </source>
</reference>
<protein>
    <submittedName>
        <fullName evidence="2">Uncharacterized protein</fullName>
    </submittedName>
</protein>
<feature type="region of interest" description="Disordered" evidence="1">
    <location>
        <begin position="1"/>
        <end position="56"/>
    </location>
</feature>
<dbReference type="EMBL" id="JNBY01000093">
    <property type="protein sequence ID" value="KDN84367.1"/>
    <property type="molecule type" value="Genomic_DNA"/>
</dbReference>
<dbReference type="AlphaFoldDB" id="A0A066YSZ6"/>
<feature type="compositionally biased region" description="Pro residues" evidence="1">
    <location>
        <begin position="7"/>
        <end position="19"/>
    </location>
</feature>
<dbReference type="RefSeq" id="WP_157032113.1">
    <property type="nucleotide sequence ID" value="NZ_KK853997.1"/>
</dbReference>
<evidence type="ECO:0000313" key="3">
    <source>
        <dbReference type="Proteomes" id="UP000027178"/>
    </source>
</evidence>
<dbReference type="HOGENOM" id="CLU_3008286_0_0_11"/>
<name>A0A066YSZ6_9ACTN</name>
<proteinExistence type="predicted"/>
<keyword evidence="3" id="KW-1185">Reference proteome</keyword>
<dbReference type="PATRIC" id="fig|1348663.4.peg.4010"/>
<dbReference type="Proteomes" id="UP000027178">
    <property type="component" value="Unassembled WGS sequence"/>
</dbReference>
<organism evidence="2 3">
    <name type="scientific">Kitasatospora cheerisanensis KCTC 2395</name>
    <dbReference type="NCBI Taxonomy" id="1348663"/>
    <lineage>
        <taxon>Bacteria</taxon>
        <taxon>Bacillati</taxon>
        <taxon>Actinomycetota</taxon>
        <taxon>Actinomycetes</taxon>
        <taxon>Kitasatosporales</taxon>
        <taxon>Streptomycetaceae</taxon>
        <taxon>Kitasatospora</taxon>
    </lineage>
</organism>
<evidence type="ECO:0000256" key="1">
    <source>
        <dbReference type="SAM" id="MobiDB-lite"/>
    </source>
</evidence>
<accession>A0A066YSZ6</accession>
<comment type="caution">
    <text evidence="2">The sequence shown here is derived from an EMBL/GenBank/DDBJ whole genome shotgun (WGS) entry which is preliminary data.</text>
</comment>